<evidence type="ECO:0000313" key="3">
    <source>
        <dbReference type="Proteomes" id="UP000317835"/>
    </source>
</evidence>
<feature type="signal peptide" evidence="1">
    <location>
        <begin position="1"/>
        <end position="23"/>
    </location>
</feature>
<dbReference type="InterPro" id="IPR011486">
    <property type="entry name" value="BBP2"/>
</dbReference>
<evidence type="ECO:0000256" key="1">
    <source>
        <dbReference type="SAM" id="SignalP"/>
    </source>
</evidence>
<organism evidence="2 3">
    <name type="scientific">Tautonia plasticadhaerens</name>
    <dbReference type="NCBI Taxonomy" id="2527974"/>
    <lineage>
        <taxon>Bacteria</taxon>
        <taxon>Pseudomonadati</taxon>
        <taxon>Planctomycetota</taxon>
        <taxon>Planctomycetia</taxon>
        <taxon>Isosphaerales</taxon>
        <taxon>Isosphaeraceae</taxon>
        <taxon>Tautonia</taxon>
    </lineage>
</organism>
<reference evidence="2 3" key="1">
    <citation type="submission" date="2019-02" db="EMBL/GenBank/DDBJ databases">
        <title>Deep-cultivation of Planctomycetes and their phenomic and genomic characterization uncovers novel biology.</title>
        <authorList>
            <person name="Wiegand S."/>
            <person name="Jogler M."/>
            <person name="Boedeker C."/>
            <person name="Pinto D."/>
            <person name="Vollmers J."/>
            <person name="Rivas-Marin E."/>
            <person name="Kohn T."/>
            <person name="Peeters S.H."/>
            <person name="Heuer A."/>
            <person name="Rast P."/>
            <person name="Oberbeckmann S."/>
            <person name="Bunk B."/>
            <person name="Jeske O."/>
            <person name="Meyerdierks A."/>
            <person name="Storesund J.E."/>
            <person name="Kallscheuer N."/>
            <person name="Luecker S."/>
            <person name="Lage O.M."/>
            <person name="Pohl T."/>
            <person name="Merkel B.J."/>
            <person name="Hornburger P."/>
            <person name="Mueller R.-W."/>
            <person name="Bruemmer F."/>
            <person name="Labrenz M."/>
            <person name="Spormann A.M."/>
            <person name="Op den Camp H."/>
            <person name="Overmann J."/>
            <person name="Amann R."/>
            <person name="Jetten M.S.M."/>
            <person name="Mascher T."/>
            <person name="Medema M.H."/>
            <person name="Devos D.P."/>
            <person name="Kaster A.-K."/>
            <person name="Ovreas L."/>
            <person name="Rohde M."/>
            <person name="Galperin M.Y."/>
            <person name="Jogler C."/>
        </authorList>
    </citation>
    <scope>NUCLEOTIDE SEQUENCE [LARGE SCALE GENOMIC DNA]</scope>
    <source>
        <strain evidence="2 3">ElP</strain>
    </source>
</reference>
<keyword evidence="3" id="KW-1185">Reference proteome</keyword>
<gene>
    <name evidence="2" type="ORF">ElP_04440</name>
</gene>
<dbReference type="EMBL" id="CP036426">
    <property type="protein sequence ID" value="QDV32609.1"/>
    <property type="molecule type" value="Genomic_DNA"/>
</dbReference>
<evidence type="ECO:0000313" key="2">
    <source>
        <dbReference type="EMBL" id="QDV32609.1"/>
    </source>
</evidence>
<keyword evidence="1" id="KW-0732">Signal</keyword>
<dbReference type="Pfam" id="PF07642">
    <property type="entry name" value="BBP2"/>
    <property type="match status" value="1"/>
</dbReference>
<dbReference type="KEGG" id="tpla:ElP_04440"/>
<accession>A0A518GVM2</accession>
<proteinExistence type="predicted"/>
<dbReference type="Proteomes" id="UP000317835">
    <property type="component" value="Chromosome"/>
</dbReference>
<dbReference type="RefSeq" id="WP_231749406.1">
    <property type="nucleotide sequence ID" value="NZ_CP036426.1"/>
</dbReference>
<dbReference type="AlphaFoldDB" id="A0A518GVM2"/>
<name>A0A518GVM2_9BACT</name>
<feature type="chain" id="PRO_5022197094" description="Porin" evidence="1">
    <location>
        <begin position="24"/>
        <end position="460"/>
    </location>
</feature>
<sequence precursor="true">MSWRFRFGTALVAIASLSGSAIGQDIPPPRLPEYGGDPASRFPDYEGIPRPMLDELDLPGADAGRGLESESLPAEQAEDIVGAPEFFRLGPAPVSGVNLLSDFLNSGGLLDSLGVDVFGWVEGGYTGASTRPGLLSVQPRLNRFGDEFLLNELALVFDRPLRQDRFDVGFFVRYFAGANAATGQPLGGIGGDNPDPRFSHDFRDLYLSFHLPILTERGLNFKIGRMNTIIGYNGFLAPYRPLYSSDYQFFYAQDGAFTGFLADMRLTDRLDVWSGMTLGANTFFTRRGDDSYCYIGQVNYWLTDERRTRLTGSVYAGPDAIFAAPGLNGDFVTMVELRLQQNWTPRLTQIVQNNMGWDADTPLGTGTFYGLYSILIYHAAPTLDTIFRAEWFSDPEGTRTGFDTDYAEVTLGANWHPNRYLEIRPEIRGDFAGEPAFGGGGSPGGNFSQLTGGISFLVKY</sequence>
<evidence type="ECO:0008006" key="4">
    <source>
        <dbReference type="Google" id="ProtNLM"/>
    </source>
</evidence>
<protein>
    <recommendedName>
        <fullName evidence="4">Porin</fullName>
    </recommendedName>
</protein>